<comment type="similarity">
    <text evidence="1">Belongs to the SufE family.</text>
</comment>
<gene>
    <name evidence="3" type="ORF">J2Z75_003268</name>
</gene>
<evidence type="ECO:0000313" key="4">
    <source>
        <dbReference type="Proteomes" id="UP000823786"/>
    </source>
</evidence>
<evidence type="ECO:0000259" key="2">
    <source>
        <dbReference type="Pfam" id="PF02657"/>
    </source>
</evidence>
<feature type="domain" description="Fe-S metabolism associated" evidence="2">
    <location>
        <begin position="28"/>
        <end position="150"/>
    </location>
</feature>
<dbReference type="Pfam" id="PF02657">
    <property type="entry name" value="SufE"/>
    <property type="match status" value="1"/>
</dbReference>
<proteinExistence type="inferred from homology"/>
<reference evidence="3 4" key="1">
    <citation type="submission" date="2021-03" db="EMBL/GenBank/DDBJ databases">
        <title>Genomic Encyclopedia of Type Strains, Phase IV (KMG-IV): sequencing the most valuable type-strain genomes for metagenomic binning, comparative biology and taxonomic classification.</title>
        <authorList>
            <person name="Goeker M."/>
        </authorList>
    </citation>
    <scope>NUCLEOTIDE SEQUENCE [LARGE SCALE GENOMIC DNA]</scope>
    <source>
        <strain evidence="3 4">DSM 26427</strain>
    </source>
</reference>
<comment type="caution">
    <text evidence="3">The sequence shown here is derived from an EMBL/GenBank/DDBJ whole genome shotgun (WGS) entry which is preliminary data.</text>
</comment>
<dbReference type="Proteomes" id="UP000823786">
    <property type="component" value="Unassembled WGS sequence"/>
</dbReference>
<name>A0ABS4EP73_9HYPH</name>
<dbReference type="PANTHER" id="PTHR43597:SF5">
    <property type="entry name" value="SUFE-LIKE PROTEIN 2, CHLOROPLASTIC"/>
    <property type="match status" value="1"/>
</dbReference>
<dbReference type="EMBL" id="JAGGJV010000005">
    <property type="protein sequence ID" value="MBP1859751.1"/>
    <property type="molecule type" value="Genomic_DNA"/>
</dbReference>
<evidence type="ECO:0000313" key="3">
    <source>
        <dbReference type="EMBL" id="MBP1859751.1"/>
    </source>
</evidence>
<accession>A0ABS4EP73</accession>
<dbReference type="PANTHER" id="PTHR43597">
    <property type="entry name" value="SULFUR ACCEPTOR PROTEIN CSDE"/>
    <property type="match status" value="1"/>
</dbReference>
<dbReference type="Gene3D" id="3.90.1010.10">
    <property type="match status" value="1"/>
</dbReference>
<organism evidence="3 4">
    <name type="scientific">Rhizobium herbae</name>
    <dbReference type="NCBI Taxonomy" id="508661"/>
    <lineage>
        <taxon>Bacteria</taxon>
        <taxon>Pseudomonadati</taxon>
        <taxon>Pseudomonadota</taxon>
        <taxon>Alphaproteobacteria</taxon>
        <taxon>Hyphomicrobiales</taxon>
        <taxon>Rhizobiaceae</taxon>
        <taxon>Rhizobium/Agrobacterium group</taxon>
        <taxon>Rhizobium</taxon>
    </lineage>
</organism>
<keyword evidence="4" id="KW-1185">Reference proteome</keyword>
<protein>
    <submittedName>
        <fullName evidence="3">Cysteine desulfuration protein SufE</fullName>
    </submittedName>
</protein>
<sequence length="158" mass="17613">MFRPIAYMNAMDQTNTSPITPLAEIIDNCAYLDDWQDRMSYVIELGRKLPEMPEDQRTSENKVQGCASQVWLVTHAGNAVSDPILTFEGESDAHIVRGLVAIVLSIFSGQHASDIIKTDALDLFDRMGLIEYLTAQRANGLRSMVKRIKDEAARQLAA</sequence>
<dbReference type="InterPro" id="IPR003808">
    <property type="entry name" value="Fe-S_metab-assoc_dom"/>
</dbReference>
<dbReference type="SUPFAM" id="SSF82649">
    <property type="entry name" value="SufE/NifU"/>
    <property type="match status" value="1"/>
</dbReference>
<evidence type="ECO:0000256" key="1">
    <source>
        <dbReference type="ARBA" id="ARBA00010282"/>
    </source>
</evidence>